<dbReference type="GO" id="GO:0006072">
    <property type="term" value="P:glycerol-3-phosphate metabolic process"/>
    <property type="evidence" value="ECO:0007669"/>
    <property type="project" value="InterPro"/>
</dbReference>
<feature type="binding site" evidence="9">
    <location>
        <position position="274"/>
    </location>
    <ligand>
        <name>ATP</name>
        <dbReference type="ChEBI" id="CHEBI:30616"/>
    </ligand>
</feature>
<evidence type="ECO:0000256" key="2">
    <source>
        <dbReference type="ARBA" id="ARBA00009156"/>
    </source>
</evidence>
<dbReference type="InterPro" id="IPR005999">
    <property type="entry name" value="Glycerol_kin"/>
</dbReference>
<keyword evidence="3 9" id="KW-0808">Transferase</keyword>
<dbReference type="SUPFAM" id="SSF53067">
    <property type="entry name" value="Actin-like ATPase domain"/>
    <property type="match status" value="2"/>
</dbReference>
<evidence type="ECO:0000256" key="3">
    <source>
        <dbReference type="ARBA" id="ARBA00022679"/>
    </source>
</evidence>
<feature type="binding site" evidence="9">
    <location>
        <position position="422"/>
    </location>
    <ligand>
        <name>ADP</name>
        <dbReference type="ChEBI" id="CHEBI:456216"/>
    </ligand>
</feature>
<evidence type="ECO:0000259" key="11">
    <source>
        <dbReference type="Pfam" id="PF00370"/>
    </source>
</evidence>
<feature type="binding site" evidence="9">
    <location>
        <position position="22"/>
    </location>
    <ligand>
        <name>ATP</name>
        <dbReference type="ChEBI" id="CHEBI:30616"/>
    </ligand>
</feature>
<comment type="function">
    <text evidence="9">Key enzyme in the regulation of glycerol uptake and metabolism. Catalyzes the phosphorylation of glycerol to yield sn-glycerol 3-phosphate.</text>
</comment>
<feature type="binding site" evidence="9">
    <location>
        <position position="90"/>
    </location>
    <ligand>
        <name>glycerol</name>
        <dbReference type="ChEBI" id="CHEBI:17754"/>
    </ligand>
</feature>
<feature type="binding site" evidence="9">
    <location>
        <position position="317"/>
    </location>
    <ligand>
        <name>ATP</name>
        <dbReference type="ChEBI" id="CHEBI:30616"/>
    </ligand>
</feature>
<reference evidence="13 14" key="1">
    <citation type="submission" date="2019-10" db="EMBL/GenBank/DDBJ databases">
        <title>Vibrio sp. nov. isolated from a shrimp pond.</title>
        <authorList>
            <person name="Gomez-Gil B."/>
            <person name="Enciso-Ibarra J."/>
            <person name="Enciso-Ibarra K."/>
            <person name="Bolan-Mejia C."/>
        </authorList>
    </citation>
    <scope>NUCLEOTIDE SEQUENCE [LARGE SCALE GENOMIC DNA]</scope>
    <source>
        <strain evidence="13 14">CAIM 722</strain>
    </source>
</reference>
<keyword evidence="7 9" id="KW-0067">ATP-binding</keyword>
<dbReference type="Proteomes" id="UP000462621">
    <property type="component" value="Unassembled WGS sequence"/>
</dbReference>
<evidence type="ECO:0000256" key="4">
    <source>
        <dbReference type="ARBA" id="ARBA00022741"/>
    </source>
</evidence>
<feature type="binding site" evidence="9">
    <location>
        <position position="91"/>
    </location>
    <ligand>
        <name>sn-glycerol 3-phosphate</name>
        <dbReference type="ChEBI" id="CHEBI:57597"/>
    </ligand>
</feature>
<dbReference type="PROSITE" id="PS00933">
    <property type="entry name" value="FGGY_KINASES_1"/>
    <property type="match status" value="1"/>
</dbReference>
<feature type="binding site" evidence="9">
    <location>
        <position position="253"/>
    </location>
    <ligand>
        <name>glycerol</name>
        <dbReference type="ChEBI" id="CHEBI:17754"/>
    </ligand>
</feature>
<dbReference type="EC" id="2.7.1.30" evidence="9"/>
<dbReference type="InterPro" id="IPR043129">
    <property type="entry name" value="ATPase_NBD"/>
</dbReference>
<dbReference type="PANTHER" id="PTHR10196">
    <property type="entry name" value="SUGAR KINASE"/>
    <property type="match status" value="1"/>
</dbReference>
<dbReference type="NCBIfam" id="NF000756">
    <property type="entry name" value="PRK00047.1"/>
    <property type="match status" value="1"/>
</dbReference>
<feature type="domain" description="Carbohydrate kinase FGGY N-terminal" evidence="11">
    <location>
        <begin position="12"/>
        <end position="259"/>
    </location>
</feature>
<feature type="binding site" evidence="9">
    <location>
        <position position="252"/>
    </location>
    <ligand>
        <name>sn-glycerol 3-phosphate</name>
        <dbReference type="ChEBI" id="CHEBI:57597"/>
    </ligand>
</feature>
<feature type="binding site" evidence="9">
    <location>
        <position position="91"/>
    </location>
    <ligand>
        <name>glycerol</name>
        <dbReference type="ChEBI" id="CHEBI:17754"/>
    </ligand>
</feature>
<feature type="binding site" evidence="9">
    <location>
        <position position="21"/>
    </location>
    <ligand>
        <name>ATP</name>
        <dbReference type="ChEBI" id="CHEBI:30616"/>
    </ligand>
</feature>
<feature type="binding site" evidence="9">
    <location>
        <position position="20"/>
    </location>
    <ligand>
        <name>ATP</name>
        <dbReference type="ChEBI" id="CHEBI:30616"/>
    </ligand>
</feature>
<feature type="binding site" evidence="9">
    <location>
        <position position="274"/>
    </location>
    <ligand>
        <name>ADP</name>
        <dbReference type="ChEBI" id="CHEBI:456216"/>
    </ligand>
</feature>
<dbReference type="GO" id="GO:0004370">
    <property type="term" value="F:glycerol kinase activity"/>
    <property type="evidence" value="ECO:0007669"/>
    <property type="project" value="UniProtKB-UniRule"/>
</dbReference>
<dbReference type="UniPathway" id="UPA00618">
    <property type="reaction ID" value="UER00672"/>
</dbReference>
<comment type="caution">
    <text evidence="13">The sequence shown here is derived from an EMBL/GenBank/DDBJ whole genome shotgun (WGS) entry which is preliminary data.</text>
</comment>
<keyword evidence="5 9" id="KW-0418">Kinase</keyword>
<comment type="activity regulation">
    <text evidence="9">Inhibited by fructose 1,6-bisphosphate (FBP).</text>
</comment>
<evidence type="ECO:0000313" key="13">
    <source>
        <dbReference type="EMBL" id="MZI94544.1"/>
    </source>
</evidence>
<keyword evidence="4 9" id="KW-0547">Nucleotide-binding</keyword>
<name>A0A7X4LM96_9VIBR</name>
<dbReference type="PIRSF" id="PIRSF000538">
    <property type="entry name" value="GlpK"/>
    <property type="match status" value="1"/>
</dbReference>
<dbReference type="GO" id="GO:0005524">
    <property type="term" value="F:ATP binding"/>
    <property type="evidence" value="ECO:0007669"/>
    <property type="project" value="UniProtKB-UniRule"/>
</dbReference>
<dbReference type="FunFam" id="3.30.420.40:FF:000008">
    <property type="entry name" value="Glycerol kinase"/>
    <property type="match status" value="1"/>
</dbReference>
<proteinExistence type="inferred from homology"/>
<dbReference type="Pfam" id="PF02782">
    <property type="entry name" value="FGGY_C"/>
    <property type="match status" value="1"/>
</dbReference>
<comment type="pathway">
    <text evidence="1 9">Polyol metabolism; glycerol degradation via glycerol kinase pathway; sn-glycerol 3-phosphate from glycerol: step 1/1.</text>
</comment>
<comment type="catalytic activity">
    <reaction evidence="8 9">
        <text>glycerol + ATP = sn-glycerol 3-phosphate + ADP + H(+)</text>
        <dbReference type="Rhea" id="RHEA:21644"/>
        <dbReference type="ChEBI" id="CHEBI:15378"/>
        <dbReference type="ChEBI" id="CHEBI:17754"/>
        <dbReference type="ChEBI" id="CHEBI:30616"/>
        <dbReference type="ChEBI" id="CHEBI:57597"/>
        <dbReference type="ChEBI" id="CHEBI:456216"/>
        <dbReference type="EC" id="2.7.1.30"/>
    </reaction>
</comment>
<dbReference type="NCBIfam" id="TIGR01311">
    <property type="entry name" value="glycerol_kin"/>
    <property type="match status" value="1"/>
</dbReference>
<feature type="binding site" evidence="9">
    <location>
        <position position="317"/>
    </location>
    <ligand>
        <name>ADP</name>
        <dbReference type="ChEBI" id="CHEBI:456216"/>
    </ligand>
</feature>
<dbReference type="FunFam" id="3.30.420.40:FF:000007">
    <property type="entry name" value="Glycerol kinase"/>
    <property type="match status" value="1"/>
</dbReference>
<keyword evidence="6 9" id="KW-0319">Glycerol metabolism</keyword>
<feature type="binding site" evidence="9">
    <location>
        <position position="90"/>
    </location>
    <ligand>
        <name>sn-glycerol 3-phosphate</name>
        <dbReference type="ChEBI" id="CHEBI:57597"/>
    </ligand>
</feature>
<feature type="binding site" evidence="9">
    <location>
        <position position="321"/>
    </location>
    <ligand>
        <name>ATP</name>
        <dbReference type="ChEBI" id="CHEBI:30616"/>
    </ligand>
</feature>
<evidence type="ECO:0000313" key="14">
    <source>
        <dbReference type="Proteomes" id="UP000462621"/>
    </source>
</evidence>
<dbReference type="GO" id="GO:0005829">
    <property type="term" value="C:cytosol"/>
    <property type="evidence" value="ECO:0007669"/>
    <property type="project" value="TreeGrafter"/>
</dbReference>
<dbReference type="InterPro" id="IPR000577">
    <property type="entry name" value="Carb_kinase_FGGY"/>
</dbReference>
<feature type="binding site" evidence="9">
    <location>
        <position position="24"/>
    </location>
    <ligand>
        <name>ADP</name>
        <dbReference type="ChEBI" id="CHEBI:456216"/>
    </ligand>
</feature>
<dbReference type="CDD" id="cd07769">
    <property type="entry name" value="ASKHA_NBD_FGGY_GK"/>
    <property type="match status" value="1"/>
</dbReference>
<feature type="binding site" evidence="9">
    <location>
        <position position="418"/>
    </location>
    <ligand>
        <name>ADP</name>
        <dbReference type="ChEBI" id="CHEBI:456216"/>
    </ligand>
</feature>
<dbReference type="PROSITE" id="PS00445">
    <property type="entry name" value="FGGY_KINASES_2"/>
    <property type="match status" value="1"/>
</dbReference>
<dbReference type="RefSeq" id="WP_161157024.1">
    <property type="nucleotide sequence ID" value="NZ_WEKT01000031.1"/>
</dbReference>
<feature type="binding site" evidence="9">
    <location>
        <position position="20"/>
    </location>
    <ligand>
        <name>ADP</name>
        <dbReference type="ChEBI" id="CHEBI:456216"/>
    </ligand>
</feature>
<evidence type="ECO:0000256" key="9">
    <source>
        <dbReference type="HAMAP-Rule" id="MF_00186"/>
    </source>
</evidence>
<feature type="binding site" evidence="9">
    <location>
        <position position="142"/>
    </location>
    <ligand>
        <name>sn-glycerol 3-phosphate</name>
        <dbReference type="ChEBI" id="CHEBI:57597"/>
    </ligand>
</feature>
<evidence type="ECO:0000256" key="8">
    <source>
        <dbReference type="ARBA" id="ARBA00052101"/>
    </source>
</evidence>
<dbReference type="AlphaFoldDB" id="A0A7X4LM96"/>
<feature type="binding site" evidence="9">
    <location>
        <position position="418"/>
    </location>
    <ligand>
        <name>ATP</name>
        <dbReference type="ChEBI" id="CHEBI:30616"/>
    </ligand>
</feature>
<dbReference type="GO" id="GO:0019563">
    <property type="term" value="P:glycerol catabolic process"/>
    <property type="evidence" value="ECO:0007669"/>
    <property type="project" value="UniProtKB-UniRule"/>
</dbReference>
<evidence type="ECO:0000256" key="1">
    <source>
        <dbReference type="ARBA" id="ARBA00005190"/>
    </source>
</evidence>
<feature type="binding site" evidence="9">
    <location>
        <position position="252"/>
    </location>
    <ligand>
        <name>glycerol</name>
        <dbReference type="ChEBI" id="CHEBI:17754"/>
    </ligand>
</feature>
<dbReference type="HAMAP" id="MF_00186">
    <property type="entry name" value="Glycerol_kin"/>
    <property type="match status" value="1"/>
</dbReference>
<protein>
    <recommendedName>
        <fullName evidence="9">Glycerol kinase</fullName>
        <ecNumber evidence="9">2.7.1.30</ecNumber>
    </recommendedName>
    <alternativeName>
        <fullName evidence="9">ATP:glycerol 3-phosphotransferase</fullName>
    </alternativeName>
    <alternativeName>
        <fullName evidence="9">Glycerokinase</fullName>
        <shortName evidence="9">GK</shortName>
    </alternativeName>
</protein>
<dbReference type="InterPro" id="IPR018484">
    <property type="entry name" value="FGGY_N"/>
</dbReference>
<evidence type="ECO:0000256" key="6">
    <source>
        <dbReference type="ARBA" id="ARBA00022798"/>
    </source>
</evidence>
<organism evidence="13 14">
    <name type="scientific">Vibrio eleionomae</name>
    <dbReference type="NCBI Taxonomy" id="2653505"/>
    <lineage>
        <taxon>Bacteria</taxon>
        <taxon>Pseudomonadati</taxon>
        <taxon>Pseudomonadota</taxon>
        <taxon>Gammaproteobacteria</taxon>
        <taxon>Vibrionales</taxon>
        <taxon>Vibrionaceae</taxon>
        <taxon>Vibrio</taxon>
    </lineage>
</organism>
<feature type="binding site" evidence="9">
    <location>
        <position position="142"/>
    </location>
    <ligand>
        <name>glycerol</name>
        <dbReference type="ChEBI" id="CHEBI:17754"/>
    </ligand>
</feature>
<feature type="domain" description="Carbohydrate kinase FGGY C-terminal" evidence="12">
    <location>
        <begin position="269"/>
        <end position="457"/>
    </location>
</feature>
<accession>A0A7X4LM96</accession>
<dbReference type="InterPro" id="IPR018483">
    <property type="entry name" value="Carb_kinase_FGGY_CS"/>
</dbReference>
<dbReference type="EMBL" id="WEKT01000031">
    <property type="protein sequence ID" value="MZI94544.1"/>
    <property type="molecule type" value="Genomic_DNA"/>
</dbReference>
<dbReference type="InterPro" id="IPR018485">
    <property type="entry name" value="FGGY_C"/>
</dbReference>
<dbReference type="PANTHER" id="PTHR10196:SF69">
    <property type="entry name" value="GLYCEROL KINASE"/>
    <property type="match status" value="1"/>
</dbReference>
<comment type="similarity">
    <text evidence="2 9 10">Belongs to the FGGY kinase family.</text>
</comment>
<dbReference type="Pfam" id="PF00370">
    <property type="entry name" value="FGGY_N"/>
    <property type="match status" value="1"/>
</dbReference>
<evidence type="ECO:0000256" key="5">
    <source>
        <dbReference type="ARBA" id="ARBA00022777"/>
    </source>
</evidence>
<gene>
    <name evidence="9 13" type="primary">glpK</name>
    <name evidence="13" type="ORF">F9817_15220</name>
</gene>
<evidence type="ECO:0000256" key="7">
    <source>
        <dbReference type="ARBA" id="ARBA00022840"/>
    </source>
</evidence>
<evidence type="ECO:0000259" key="12">
    <source>
        <dbReference type="Pfam" id="PF02782"/>
    </source>
</evidence>
<evidence type="ECO:0000256" key="10">
    <source>
        <dbReference type="RuleBase" id="RU003733"/>
    </source>
</evidence>
<dbReference type="Gene3D" id="3.30.420.40">
    <property type="match status" value="2"/>
</dbReference>
<feature type="binding site" evidence="9">
    <location>
        <position position="20"/>
    </location>
    <ligand>
        <name>sn-glycerol 3-phosphate</name>
        <dbReference type="ChEBI" id="CHEBI:57597"/>
    </ligand>
</feature>
<sequence length="514" mass="56408">MSNTEQPIEPKYIVALDQGTTSSRAVVFDHDGNVVSISQREFSQLYPQSGWVEHDPLEIYATQSSTMVEALGKAGIRSDEVAAIGVTNQRETTVVWNKETGKPVYNAIVWQCRRTAHICEALRSQGLADYVAQTTGLLIDPYFSATKIKWILDNVAGAREQAEQGKLLFGTIDTWLLWNMTQGRVHVTDYTNASRTMLFNINTLEWDDTLLNALNIPKSMMPDVRRSSEVYGKTNIGGKGGTRIPIAGIAGDQQAALFGQMCVEPGQAKNTYGTGCFLLMNTGNSRVASSHGLVTTLACGSKGEPVYALEGSVFMGGASIQWLRDEMRMLTDAKDSEYLATKVDSSNGVYVVPAFTGLGAPYWDAYARGTIVGMTRGTNQNHIIRATLESIAYQTRDVIDAMQADSGIQLQALRVDGGAVANNFLMQFQADVLDTEVHRPKLTEVTAIGAAYLAGLAVGFWKDLSELTGKAEIERSFVPHDDEQKRQKRYRGWKRAVKCAQAWASLADEENDEV</sequence>
<keyword evidence="14" id="KW-1185">Reference proteome</keyword>